<feature type="transmembrane region" description="Helical" evidence="2">
    <location>
        <begin position="313"/>
        <end position="337"/>
    </location>
</feature>
<feature type="transmembrane region" description="Helical" evidence="2">
    <location>
        <begin position="149"/>
        <end position="166"/>
    </location>
</feature>
<sequence>MPSNNSFGTPTLRSSREQGHRQTTWPELLNDLVFTAIIAQLAGRLLADDSDMSFLEFVLIYVPVWWLWNGETNYSTRFDNEQDVVHRALASVQLIALIILATTIPRSVESAVLSKVFAITYSVTRFTLLIEYSRVWYYLPDTRPFIQRIALGFGASIILWVASVFAPVPYRYWLWAVGLLIELTTPLVITNKDEHNKFPPDVRHLPERYGLFTLLVLGQSVTSIVNAMIDHGLTVKAVSATVLCAIIIIGIWWAYFDRVDDEAVRQVEKGGSSVPYRFWLYLHLPLTMALTMVGVGMQMAVKNVETLDLSQSAQWFMAGALGAYFLIQASISLTTWIAGSSHPSFRRGVVVRFGLGIAFTGLGFISSLGPLMLLGLLAAGVIGLILSDTLGPEPPSNFEGGREQENQP</sequence>
<reference evidence="3 4" key="1">
    <citation type="submission" date="2018-03" db="EMBL/GenBank/DDBJ databases">
        <title>Genomic Encyclopedia of Archaeal and Bacterial Type Strains, Phase II (KMG-II): from individual species to whole genera.</title>
        <authorList>
            <person name="Goeker M."/>
        </authorList>
    </citation>
    <scope>NUCLEOTIDE SEQUENCE [LARGE SCALE GENOMIC DNA]</scope>
    <source>
        <strain evidence="3 4">DSM 28354</strain>
    </source>
</reference>
<proteinExistence type="predicted"/>
<keyword evidence="2" id="KW-0812">Transmembrane</keyword>
<dbReference type="InterPro" id="IPR010640">
    <property type="entry name" value="Low_temperature_requirement_A"/>
</dbReference>
<dbReference type="AlphaFoldDB" id="A0A2T0S1N8"/>
<dbReference type="PANTHER" id="PTHR36840:SF1">
    <property type="entry name" value="BLL5714 PROTEIN"/>
    <property type="match status" value="1"/>
</dbReference>
<name>A0A2T0S1N8_9BACT</name>
<evidence type="ECO:0000313" key="4">
    <source>
        <dbReference type="Proteomes" id="UP000238375"/>
    </source>
</evidence>
<feature type="transmembrane region" description="Helical" evidence="2">
    <location>
        <begin position="235"/>
        <end position="257"/>
    </location>
</feature>
<dbReference type="Pfam" id="PF06772">
    <property type="entry name" value="LtrA"/>
    <property type="match status" value="1"/>
</dbReference>
<feature type="transmembrane region" description="Helical" evidence="2">
    <location>
        <begin position="52"/>
        <end position="68"/>
    </location>
</feature>
<feature type="transmembrane region" description="Helical" evidence="2">
    <location>
        <begin position="116"/>
        <end position="137"/>
    </location>
</feature>
<evidence type="ECO:0000313" key="3">
    <source>
        <dbReference type="EMBL" id="PRY27322.1"/>
    </source>
</evidence>
<gene>
    <name evidence="3" type="ORF">CLV58_1341</name>
</gene>
<dbReference type="Proteomes" id="UP000238375">
    <property type="component" value="Unassembled WGS sequence"/>
</dbReference>
<dbReference type="OrthoDB" id="9798526at2"/>
<feature type="transmembrane region" description="Helical" evidence="2">
    <location>
        <begin position="278"/>
        <end position="301"/>
    </location>
</feature>
<feature type="transmembrane region" description="Helical" evidence="2">
    <location>
        <begin position="88"/>
        <end position="104"/>
    </location>
</feature>
<protein>
    <submittedName>
        <fullName evidence="3">Low temperature requirement protein LtrA</fullName>
    </submittedName>
</protein>
<accession>A0A2T0S1N8</accession>
<evidence type="ECO:0000256" key="2">
    <source>
        <dbReference type="SAM" id="Phobius"/>
    </source>
</evidence>
<feature type="transmembrane region" description="Helical" evidence="2">
    <location>
        <begin position="349"/>
        <end position="365"/>
    </location>
</feature>
<feature type="transmembrane region" description="Helical" evidence="2">
    <location>
        <begin position="172"/>
        <end position="189"/>
    </location>
</feature>
<dbReference type="PANTHER" id="PTHR36840">
    <property type="entry name" value="BLL5714 PROTEIN"/>
    <property type="match status" value="1"/>
</dbReference>
<feature type="transmembrane region" description="Helical" evidence="2">
    <location>
        <begin position="209"/>
        <end position="229"/>
    </location>
</feature>
<dbReference type="EMBL" id="PVTE01000034">
    <property type="protein sequence ID" value="PRY27322.1"/>
    <property type="molecule type" value="Genomic_DNA"/>
</dbReference>
<keyword evidence="2" id="KW-1133">Transmembrane helix</keyword>
<evidence type="ECO:0000256" key="1">
    <source>
        <dbReference type="SAM" id="MobiDB-lite"/>
    </source>
</evidence>
<feature type="region of interest" description="Disordered" evidence="1">
    <location>
        <begin position="1"/>
        <end position="20"/>
    </location>
</feature>
<keyword evidence="4" id="KW-1185">Reference proteome</keyword>
<organism evidence="3 4">
    <name type="scientific">Spirosoma oryzae</name>
    <dbReference type="NCBI Taxonomy" id="1469603"/>
    <lineage>
        <taxon>Bacteria</taxon>
        <taxon>Pseudomonadati</taxon>
        <taxon>Bacteroidota</taxon>
        <taxon>Cytophagia</taxon>
        <taxon>Cytophagales</taxon>
        <taxon>Cytophagaceae</taxon>
        <taxon>Spirosoma</taxon>
    </lineage>
</organism>
<feature type="compositionally biased region" description="Polar residues" evidence="1">
    <location>
        <begin position="1"/>
        <end position="13"/>
    </location>
</feature>
<keyword evidence="2" id="KW-0472">Membrane</keyword>
<dbReference type="RefSeq" id="WP_106140546.1">
    <property type="nucleotide sequence ID" value="NZ_PVTE01000034.1"/>
</dbReference>
<comment type="caution">
    <text evidence="3">The sequence shown here is derived from an EMBL/GenBank/DDBJ whole genome shotgun (WGS) entry which is preliminary data.</text>
</comment>